<dbReference type="InterPro" id="IPR039556">
    <property type="entry name" value="ICL/PEPM"/>
</dbReference>
<keyword evidence="2" id="KW-1185">Reference proteome</keyword>
<accession>A0AAW5QUG4</accession>
<organism evidence="1 2">
    <name type="scientific">Microbaculum marinisediminis</name>
    <dbReference type="NCBI Taxonomy" id="2931392"/>
    <lineage>
        <taxon>Bacteria</taxon>
        <taxon>Pseudomonadati</taxon>
        <taxon>Pseudomonadota</taxon>
        <taxon>Alphaproteobacteria</taxon>
        <taxon>Hyphomicrobiales</taxon>
        <taxon>Tepidamorphaceae</taxon>
        <taxon>Microbaculum</taxon>
    </lineage>
</organism>
<sequence length="278" mass="28930">MLTQAQKGEKFQDLHHDTGPFVLPNVWDIGSAQLFAGLGYKALATTSSGFAYTHNFRDGEGDFGLDQALAHARTIGEATGLPVSADLENGYSDDPDGLAETITKTAAAGLVGCTIEDTHPGEPGFYPFDVAVARIEAAVKAARSLPFPFMVTARADGLIKGLYDLDEAIRRLQAYEAVGAPVVYAPFLKSLDEISRVCASVKAPVNHLGGLGVPGETVASLGEAGVKRISLGGSLARVALGAAYRAGKQIAETGTFDEVTAAPGWNPVLAAINAGKLM</sequence>
<dbReference type="PANTHER" id="PTHR42905">
    <property type="entry name" value="PHOSPHOENOLPYRUVATE CARBOXYLASE"/>
    <property type="match status" value="1"/>
</dbReference>
<dbReference type="PANTHER" id="PTHR42905:SF16">
    <property type="entry name" value="CARBOXYPHOSPHONOENOLPYRUVATE PHOSPHONOMUTASE-LIKE PROTEIN (AFU_ORTHOLOGUE AFUA_5G07230)"/>
    <property type="match status" value="1"/>
</dbReference>
<dbReference type="InterPro" id="IPR015813">
    <property type="entry name" value="Pyrv/PenolPyrv_kinase-like_dom"/>
</dbReference>
<dbReference type="Proteomes" id="UP001320898">
    <property type="component" value="Unassembled WGS sequence"/>
</dbReference>
<evidence type="ECO:0000313" key="2">
    <source>
        <dbReference type="Proteomes" id="UP001320898"/>
    </source>
</evidence>
<protein>
    <submittedName>
        <fullName evidence="1">Isocitrate lyase/phosphoenolpyruvate mutase family protein</fullName>
    </submittedName>
</protein>
<name>A0AAW5QUG4_9HYPH</name>
<dbReference type="SUPFAM" id="SSF51621">
    <property type="entry name" value="Phosphoenolpyruvate/pyruvate domain"/>
    <property type="match status" value="1"/>
</dbReference>
<gene>
    <name evidence="1" type="ORF">MUB46_06700</name>
</gene>
<evidence type="ECO:0000313" key="1">
    <source>
        <dbReference type="EMBL" id="MCT8971537.1"/>
    </source>
</evidence>
<comment type="caution">
    <text evidence="1">The sequence shown here is derived from an EMBL/GenBank/DDBJ whole genome shotgun (WGS) entry which is preliminary data.</text>
</comment>
<dbReference type="EMBL" id="JALIDZ010000003">
    <property type="protein sequence ID" value="MCT8971537.1"/>
    <property type="molecule type" value="Genomic_DNA"/>
</dbReference>
<dbReference type="AlphaFoldDB" id="A0AAW5QUG4"/>
<dbReference type="CDD" id="cd00377">
    <property type="entry name" value="ICL_PEPM"/>
    <property type="match status" value="1"/>
</dbReference>
<dbReference type="Gene3D" id="3.20.20.60">
    <property type="entry name" value="Phosphoenolpyruvate-binding domains"/>
    <property type="match status" value="1"/>
</dbReference>
<keyword evidence="1" id="KW-0456">Lyase</keyword>
<dbReference type="Gene3D" id="6.10.250.2750">
    <property type="match status" value="1"/>
</dbReference>
<reference evidence="1 2" key="1">
    <citation type="submission" date="2022-04" db="EMBL/GenBank/DDBJ databases">
        <authorList>
            <person name="Ye Y.-Q."/>
            <person name="Du Z.-J."/>
        </authorList>
    </citation>
    <scope>NUCLEOTIDE SEQUENCE [LARGE SCALE GENOMIC DNA]</scope>
    <source>
        <strain evidence="1 2">A6E488</strain>
    </source>
</reference>
<dbReference type="GO" id="GO:0016829">
    <property type="term" value="F:lyase activity"/>
    <property type="evidence" value="ECO:0007669"/>
    <property type="project" value="UniProtKB-KW"/>
</dbReference>
<dbReference type="InterPro" id="IPR040442">
    <property type="entry name" value="Pyrv_kinase-like_dom_sf"/>
</dbReference>
<proteinExistence type="predicted"/>
<dbReference type="Pfam" id="PF13714">
    <property type="entry name" value="PEP_mutase"/>
    <property type="match status" value="1"/>
</dbReference>
<dbReference type="RefSeq" id="WP_261615117.1">
    <property type="nucleotide sequence ID" value="NZ_JALIDZ010000003.1"/>
</dbReference>